<evidence type="ECO:0000256" key="2">
    <source>
        <dbReference type="SAM" id="SignalP"/>
    </source>
</evidence>
<dbReference type="PANTHER" id="PTHR23303">
    <property type="entry name" value="CARBOXYPEPTIDASE REGULATORY REGION-CONTAINING"/>
    <property type="match status" value="1"/>
</dbReference>
<dbReference type="GO" id="GO:0030246">
    <property type="term" value="F:carbohydrate binding"/>
    <property type="evidence" value="ECO:0007669"/>
    <property type="project" value="InterPro"/>
</dbReference>
<dbReference type="EMBL" id="DSUT01000092">
    <property type="protein sequence ID" value="HGK28209.1"/>
    <property type="molecule type" value="Genomic_DNA"/>
</dbReference>
<organism evidence="3">
    <name type="scientific">candidate division WOR-3 bacterium</name>
    <dbReference type="NCBI Taxonomy" id="2052148"/>
    <lineage>
        <taxon>Bacteria</taxon>
        <taxon>Bacteria division WOR-3</taxon>
    </lineage>
</organism>
<accession>A0A7C4CDM6</accession>
<dbReference type="InterPro" id="IPR013784">
    <property type="entry name" value="Carb-bd-like_fold"/>
</dbReference>
<dbReference type="PANTHER" id="PTHR23303:SF14">
    <property type="entry name" value="BOS COMPLEX SUBUNIT NOMO1-RELATED"/>
    <property type="match status" value="1"/>
</dbReference>
<feature type="signal peptide" evidence="2">
    <location>
        <begin position="1"/>
        <end position="40"/>
    </location>
</feature>
<dbReference type="InterPro" id="IPR051417">
    <property type="entry name" value="SDr/BOS_complex"/>
</dbReference>
<protein>
    <recommendedName>
        <fullName evidence="4">Carboxypeptidase regulatory-like domain-containing protein</fullName>
    </recommendedName>
</protein>
<proteinExistence type="predicted"/>
<gene>
    <name evidence="3" type="ORF">ENS41_04565</name>
</gene>
<dbReference type="SUPFAM" id="SSF49464">
    <property type="entry name" value="Carboxypeptidase regulatory domain-like"/>
    <property type="match status" value="2"/>
</dbReference>
<dbReference type="InterPro" id="IPR008969">
    <property type="entry name" value="CarboxyPept-like_regulatory"/>
</dbReference>
<dbReference type="SUPFAM" id="SSF49452">
    <property type="entry name" value="Starch-binding domain-like"/>
    <property type="match status" value="1"/>
</dbReference>
<keyword evidence="1 2" id="KW-0732">Signal</keyword>
<evidence type="ECO:0008006" key="4">
    <source>
        <dbReference type="Google" id="ProtNLM"/>
    </source>
</evidence>
<evidence type="ECO:0000256" key="1">
    <source>
        <dbReference type="ARBA" id="ARBA00022729"/>
    </source>
</evidence>
<name>A0A7C4CDM6_UNCW3</name>
<feature type="chain" id="PRO_5028173553" description="Carboxypeptidase regulatory-like domain-containing protein" evidence="2">
    <location>
        <begin position="41"/>
        <end position="313"/>
    </location>
</feature>
<dbReference type="Gene3D" id="2.60.40.1120">
    <property type="entry name" value="Carboxypeptidase-like, regulatory domain"/>
    <property type="match status" value="3"/>
</dbReference>
<evidence type="ECO:0000313" key="3">
    <source>
        <dbReference type="EMBL" id="HGK28209.1"/>
    </source>
</evidence>
<reference evidence="3" key="1">
    <citation type="journal article" date="2020" name="mSystems">
        <title>Genome- and Community-Level Interaction Insights into Carbon Utilization and Element Cycling Functions of Hydrothermarchaeota in Hydrothermal Sediment.</title>
        <authorList>
            <person name="Zhou Z."/>
            <person name="Liu Y."/>
            <person name="Xu W."/>
            <person name="Pan J."/>
            <person name="Luo Z.H."/>
            <person name="Li M."/>
        </authorList>
    </citation>
    <scope>NUCLEOTIDE SEQUENCE [LARGE SCALE GENOMIC DNA]</scope>
    <source>
        <strain evidence="3">SpSt-488</strain>
    </source>
</reference>
<comment type="caution">
    <text evidence="3">The sequence shown here is derived from an EMBL/GenBank/DDBJ whole genome shotgun (WGS) entry which is preliminary data.</text>
</comment>
<dbReference type="Pfam" id="PF13620">
    <property type="entry name" value="CarboxypepD_reg"/>
    <property type="match status" value="3"/>
</dbReference>
<dbReference type="AlphaFoldDB" id="A0A7C4CDM6"/>
<sequence length="313" mass="33861">MRHQYNMSARHHTLTLRRTAMRKSLLLTMSLLLVASLALAGGTGGVSGQVVDAQTGEPISGALVVACSGDDAGQARTNERGRYLIEDLDPGNYQVTARARGYVASRYPEKVVVEEGRTTPNIDFRLAQPPHQPGAISGRVTDAQTGKPIRGALVLAVGNGVRYRARTDARGRYLINRVLPGNYDVGCKARHYLAERYPQPVVVEAGQVTQGIDFALTPKPRPGAIAGRVTDARTGEPVRGALVIAHSETGFGRAMTDGHGYYVVRGLRPGDWQVTVAKRGYAPATFPRPVPVESGRVTRDIDFELRRLVTEAE</sequence>